<dbReference type="HOGENOM" id="CLU_001666_4_1_1"/>
<comment type="catalytic activity">
    <reaction evidence="12">
        <text>ATP + H2O = ADP + phosphate + H(+)</text>
        <dbReference type="Rhea" id="RHEA:13065"/>
        <dbReference type="ChEBI" id="CHEBI:15377"/>
        <dbReference type="ChEBI" id="CHEBI:15378"/>
        <dbReference type="ChEBI" id="CHEBI:30616"/>
        <dbReference type="ChEBI" id="CHEBI:43474"/>
        <dbReference type="ChEBI" id="CHEBI:456216"/>
        <dbReference type="EC" id="3.6.4.12"/>
    </reaction>
    <physiologicalReaction direction="left-to-right" evidence="12">
        <dbReference type="Rhea" id="RHEA:13066"/>
    </physiologicalReaction>
</comment>
<evidence type="ECO:0000313" key="18">
    <source>
        <dbReference type="EMBL" id="CDK29940.1"/>
    </source>
</evidence>
<reference evidence="18" key="2">
    <citation type="submission" date="2014-02" db="EMBL/GenBank/DDBJ databases">
        <title>Complete DNA sequence of /Kuraishia capsulata/ illustrates novel genomic features among budding yeasts (/Saccharomycotina/).</title>
        <authorList>
            <person name="Morales L."/>
            <person name="Noel B."/>
            <person name="Porcel B."/>
            <person name="Marcet-Houben M."/>
            <person name="Hullo M-F."/>
            <person name="Sacerdot C."/>
            <person name="Tekaia F."/>
            <person name="Leh-Louis V."/>
            <person name="Despons L."/>
            <person name="Khanna V."/>
            <person name="Aury J-M."/>
            <person name="Barbe V."/>
            <person name="Couloux A."/>
            <person name="Labadie K."/>
            <person name="Pelletier E."/>
            <person name="Souciet J-L."/>
            <person name="Boekhout T."/>
            <person name="Gabaldon T."/>
            <person name="Wincker P."/>
            <person name="Dujon B."/>
        </authorList>
    </citation>
    <scope>NUCLEOTIDE SEQUENCE</scope>
    <source>
        <strain evidence="18">CBS 1993</strain>
    </source>
</reference>
<evidence type="ECO:0000256" key="9">
    <source>
        <dbReference type="ARBA" id="ARBA00022833"/>
    </source>
</evidence>
<keyword evidence="6 15" id="KW-0863">Zinc-finger</keyword>
<dbReference type="Pfam" id="PF13087">
    <property type="entry name" value="AAA_12"/>
    <property type="match status" value="1"/>
</dbReference>
<name>W6MY34_9ASCO</name>
<keyword evidence="11" id="KW-0866">Nonsense-mediated mRNA decay</keyword>
<feature type="region of interest" description="C3H" evidence="15">
    <location>
        <begin position="54"/>
        <end position="86"/>
    </location>
</feature>
<dbReference type="GO" id="GO:0003724">
    <property type="term" value="F:RNA helicase activity"/>
    <property type="evidence" value="ECO:0007669"/>
    <property type="project" value="UniProtKB-EC"/>
</dbReference>
<dbReference type="Proteomes" id="UP000019384">
    <property type="component" value="Unassembled WGS sequence"/>
</dbReference>
<evidence type="ECO:0000313" key="19">
    <source>
        <dbReference type="Proteomes" id="UP000019384"/>
    </source>
</evidence>
<keyword evidence="10" id="KW-0067">ATP-binding</keyword>
<dbReference type="PROSITE" id="PS51997">
    <property type="entry name" value="UPF1_CH_RICH"/>
    <property type="match status" value="1"/>
</dbReference>
<organism evidence="18 19">
    <name type="scientific">Kuraishia capsulata CBS 1993</name>
    <dbReference type="NCBI Taxonomy" id="1382522"/>
    <lineage>
        <taxon>Eukaryota</taxon>
        <taxon>Fungi</taxon>
        <taxon>Dikarya</taxon>
        <taxon>Ascomycota</taxon>
        <taxon>Saccharomycotina</taxon>
        <taxon>Pichiomycetes</taxon>
        <taxon>Pichiales</taxon>
        <taxon>Pichiaceae</taxon>
        <taxon>Kuraishia</taxon>
    </lineage>
</organism>
<keyword evidence="7" id="KW-0378">Hydrolase</keyword>
<dbReference type="InterPro" id="IPR040812">
    <property type="entry name" value="UPF1_1B_dom"/>
</dbReference>
<keyword evidence="9 15" id="KW-0862">Zinc</keyword>
<evidence type="ECO:0000256" key="14">
    <source>
        <dbReference type="ARBA" id="ARBA00055561"/>
    </source>
</evidence>
<dbReference type="CDD" id="cd18039">
    <property type="entry name" value="DEXXQc_UPF1"/>
    <property type="match status" value="1"/>
</dbReference>
<evidence type="ECO:0000256" key="6">
    <source>
        <dbReference type="ARBA" id="ARBA00022771"/>
    </source>
</evidence>
<dbReference type="Gene3D" id="3.40.50.300">
    <property type="entry name" value="P-loop containing nucleotide triphosphate hydrolases"/>
    <property type="match status" value="2"/>
</dbReference>
<evidence type="ECO:0000256" key="2">
    <source>
        <dbReference type="ARBA" id="ARBA00007913"/>
    </source>
</evidence>
<dbReference type="RefSeq" id="XP_022461921.1">
    <property type="nucleotide sequence ID" value="XM_022604085.1"/>
</dbReference>
<evidence type="ECO:0000256" key="5">
    <source>
        <dbReference type="ARBA" id="ARBA00022741"/>
    </source>
</evidence>
<feature type="region of interest" description="CC/SHH/C" evidence="15">
    <location>
        <begin position="68"/>
        <end position="96"/>
    </location>
</feature>
<dbReference type="GO" id="GO:0036121">
    <property type="term" value="F:double-stranded DNA helicase activity"/>
    <property type="evidence" value="ECO:0007669"/>
    <property type="project" value="EnsemblFungi"/>
</dbReference>
<dbReference type="AlphaFoldDB" id="W6MY34"/>
<dbReference type="GO" id="GO:0043024">
    <property type="term" value="F:ribosomal small subunit binding"/>
    <property type="evidence" value="ECO:0007669"/>
    <property type="project" value="EnsemblFungi"/>
</dbReference>
<feature type="region of interest" description="C4" evidence="15">
    <location>
        <begin position="114"/>
        <end position="144"/>
    </location>
</feature>
<evidence type="ECO:0000256" key="8">
    <source>
        <dbReference type="ARBA" id="ARBA00022806"/>
    </source>
</evidence>
<dbReference type="CDD" id="cd21400">
    <property type="entry name" value="ZBD_UPF1-like"/>
    <property type="match status" value="1"/>
</dbReference>
<evidence type="ECO:0000256" key="16">
    <source>
        <dbReference type="SAM" id="MobiDB-lite"/>
    </source>
</evidence>
<gene>
    <name evidence="18" type="ORF">KUCA_T00005934001</name>
</gene>
<dbReference type="GO" id="GO:0070478">
    <property type="term" value="P:nuclear-transcribed mRNA catabolic process, 3'-5' exonucleolytic nonsense-mediated decay"/>
    <property type="evidence" value="ECO:0007669"/>
    <property type="project" value="EnsemblFungi"/>
</dbReference>
<evidence type="ECO:0000256" key="10">
    <source>
        <dbReference type="ARBA" id="ARBA00022840"/>
    </source>
</evidence>
<keyword evidence="8" id="KW-0347">Helicase</keyword>
<keyword evidence="5" id="KW-0547">Nucleotide-binding</keyword>
<dbReference type="PANTHER" id="PTHR10887">
    <property type="entry name" value="DNA2/NAM7 HELICASE FAMILY"/>
    <property type="match status" value="1"/>
</dbReference>
<dbReference type="EMBL" id="HG793131">
    <property type="protein sequence ID" value="CDK29940.1"/>
    <property type="molecule type" value="Genomic_DNA"/>
</dbReference>
<dbReference type="OrthoDB" id="6513042at2759"/>
<dbReference type="GO" id="GO:0003697">
    <property type="term" value="F:single-stranded DNA binding"/>
    <property type="evidence" value="ECO:0007669"/>
    <property type="project" value="EnsemblFungi"/>
</dbReference>
<dbReference type="GO" id="GO:0008298">
    <property type="term" value="P:intracellular mRNA localization"/>
    <property type="evidence" value="ECO:0007669"/>
    <property type="project" value="EnsemblFungi"/>
</dbReference>
<dbReference type="Pfam" id="PF09416">
    <property type="entry name" value="UPF1_Zn_bind"/>
    <property type="match status" value="1"/>
</dbReference>
<evidence type="ECO:0000256" key="7">
    <source>
        <dbReference type="ARBA" id="ARBA00022801"/>
    </source>
</evidence>
<keyword evidence="4 15" id="KW-0479">Metal-binding</keyword>
<dbReference type="GO" id="GO:0016887">
    <property type="term" value="F:ATP hydrolysis activity"/>
    <property type="evidence" value="ECO:0007669"/>
    <property type="project" value="EnsemblFungi"/>
</dbReference>
<dbReference type="PANTHER" id="PTHR10887:SF364">
    <property type="entry name" value="REGULATOR OF NONSENSE TRANSCRIPTS 1"/>
    <property type="match status" value="1"/>
</dbReference>
<dbReference type="FunFam" id="3.40.50.300:FF:000097">
    <property type="entry name" value="Regulator of nonsense transcripts 1"/>
    <property type="match status" value="1"/>
</dbReference>
<reference evidence="18" key="1">
    <citation type="submission" date="2013-12" db="EMBL/GenBank/DDBJ databases">
        <authorList>
            <person name="Genoscope - CEA"/>
        </authorList>
    </citation>
    <scope>NUCLEOTIDE SEQUENCE</scope>
    <source>
        <strain evidence="18">CBS 1993</strain>
    </source>
</reference>
<dbReference type="GO" id="GO:0006449">
    <property type="term" value="P:regulation of translational termination"/>
    <property type="evidence" value="ECO:0007669"/>
    <property type="project" value="EnsemblFungi"/>
</dbReference>
<protein>
    <recommendedName>
        <fullName evidence="17">Upf1 domain-containing protein</fullName>
    </recommendedName>
</protein>
<dbReference type="InterPro" id="IPR041677">
    <property type="entry name" value="DNA2/NAM7_AAA_11"/>
</dbReference>
<dbReference type="CDD" id="cd18808">
    <property type="entry name" value="SF1_C_Upf1"/>
    <property type="match status" value="1"/>
</dbReference>
<dbReference type="CDD" id="cd21407">
    <property type="entry name" value="1B_UPF1-like"/>
    <property type="match status" value="1"/>
</dbReference>
<dbReference type="GeneID" id="34523309"/>
<comment type="function">
    <text evidence="14">RNA-dependent helicase required for nonsense-mediated decay (NMD) of aberrant mRNAs containing premature stop codons and modulates the expression level of normal mRNAs. Also capable of unwinding double-stranded DNA and translocating on single-stranded DNA.</text>
</comment>
<dbReference type="InterPro" id="IPR041679">
    <property type="entry name" value="DNA2/NAM7-like_C"/>
</dbReference>
<dbReference type="Gene3D" id="2.40.30.230">
    <property type="match status" value="1"/>
</dbReference>
<dbReference type="InterPro" id="IPR003593">
    <property type="entry name" value="AAA+_ATPase"/>
</dbReference>
<keyword evidence="19" id="KW-1185">Reference proteome</keyword>
<dbReference type="InterPro" id="IPR027417">
    <property type="entry name" value="P-loop_NTPase"/>
</dbReference>
<dbReference type="STRING" id="1382522.W6MY34"/>
<dbReference type="Pfam" id="PF13086">
    <property type="entry name" value="AAA_11"/>
    <property type="match status" value="2"/>
</dbReference>
<dbReference type="SUPFAM" id="SSF52540">
    <property type="entry name" value="P-loop containing nucleoside triphosphate hydrolases"/>
    <property type="match status" value="1"/>
</dbReference>
<evidence type="ECO:0000256" key="11">
    <source>
        <dbReference type="ARBA" id="ARBA00023161"/>
    </source>
</evidence>
<evidence type="ECO:0000256" key="4">
    <source>
        <dbReference type="ARBA" id="ARBA00022723"/>
    </source>
</evidence>
<dbReference type="GO" id="GO:0005737">
    <property type="term" value="C:cytoplasm"/>
    <property type="evidence" value="ECO:0007669"/>
    <property type="project" value="UniProtKB-SubCell"/>
</dbReference>
<feature type="region of interest" description="Disordered" evidence="16">
    <location>
        <begin position="847"/>
        <end position="868"/>
    </location>
</feature>
<sequence>MSDNVLLERYLNDHDLSGICPEQARYAATGHAAKVVDLDDEKSEEPVVLPEYACAYCGIHEPTSVVKCETCQKWFCNSKTSKSGSHIISHLVLSKHHSVSLHEDSELGETPLECYSCGNSNLFALGFVPAKAESVVVILCRLPCAQVKDVRWDTSSWQSLIEDRQLLSWVASVPWQDDDHNSRAITPAQIAKLEAKWKSDRAATLADINEDEDEDEIVPILMRYEDAYQYQRSFAPLVKKEADQDKQMVESLGLEHLSVTWEMGLNKRHLASFALSTFDSSDLKVAIGDEVVLKYTGSEMEYWECAGFIVKIPSSVSETFTMELMRNKQKPPTHLETGFSAKFVWKGIPFDRMQEALKSFAVDGESLSTYLYHKLLGHDVVPVVFDVELPHKFSIPGIADLNLSQVNAVRNVLERPLSLIQGPPGTGKTVTSATIIYHLSKINKEQILVCAPSNIAVDHLTEKISLLGLNVIRLAAKAREDAESDVDHLTLHELVRKQAKGDLKKLIALKSEIGELSHNDQQKYRALSRKAELKLLRKADVICTTCVGAGAKILDGFRFKTVLIDESTQASEPEILIPIVKGAKQVVLVGDHQQLGPVIVDKQAGEAGLHQSLFERLIFLGQVPIRLEVQYRMHPALSEFSSNVFYDGSLQNGLIAEERTLPNSTFNWPSPRTPMMFWANFGKEEISGTGTSYLNRIEAMNCEKIVTKLFRDGVKPSQIGIITPYEGQRAYVVQYMMMNGALENRENYREVEVASVDAFQGREKDFIILSCVRANEERAIGFLSDPRRLNVALTRAKFGLVVLGNPRSLSKNRLWNQLLVHFREKLSLVEGNLDNLQPCPIKLGNSSMMNSKTRWRPKNTAVSTNDDASETGSLASFVADGLSANRNGDQNNWTPLFKPTSEQWPSLSQAVGGEGISALTDSFSNGLQF</sequence>
<evidence type="ECO:0000256" key="1">
    <source>
        <dbReference type="ARBA" id="ARBA00004496"/>
    </source>
</evidence>
<comment type="catalytic activity">
    <reaction evidence="13">
        <text>ATP + H2O = ADP + phosphate + H(+)</text>
        <dbReference type="Rhea" id="RHEA:13065"/>
        <dbReference type="ChEBI" id="CHEBI:15377"/>
        <dbReference type="ChEBI" id="CHEBI:15378"/>
        <dbReference type="ChEBI" id="CHEBI:30616"/>
        <dbReference type="ChEBI" id="CHEBI:43474"/>
        <dbReference type="ChEBI" id="CHEBI:456216"/>
        <dbReference type="EC" id="3.6.4.13"/>
    </reaction>
    <physiologicalReaction direction="left-to-right" evidence="13">
        <dbReference type="Rhea" id="RHEA:13066"/>
    </physiologicalReaction>
</comment>
<dbReference type="GO" id="GO:0008270">
    <property type="term" value="F:zinc ion binding"/>
    <property type="evidence" value="ECO:0007669"/>
    <property type="project" value="UniProtKB-UniRule"/>
</dbReference>
<comment type="subcellular location">
    <subcellularLocation>
        <location evidence="1">Cytoplasm</location>
    </subcellularLocation>
</comment>
<dbReference type="Pfam" id="PF18141">
    <property type="entry name" value="UPF1_1B_dom"/>
    <property type="match status" value="1"/>
</dbReference>
<dbReference type="SMART" id="SM00382">
    <property type="entry name" value="AAA"/>
    <property type="match status" value="1"/>
</dbReference>
<feature type="domain" description="Upf1" evidence="17">
    <location>
        <begin position="46"/>
        <end position="200"/>
    </location>
</feature>
<proteinExistence type="inferred from homology"/>
<accession>W6MY34</accession>
<dbReference type="GO" id="GO:0016567">
    <property type="term" value="P:protein ubiquitination"/>
    <property type="evidence" value="ECO:0007669"/>
    <property type="project" value="EnsemblFungi"/>
</dbReference>
<dbReference type="GO" id="GO:0030466">
    <property type="term" value="P:silent mating-type cassette heterochromatin formation"/>
    <property type="evidence" value="ECO:0007669"/>
    <property type="project" value="EnsemblFungi"/>
</dbReference>
<dbReference type="InterPro" id="IPR045055">
    <property type="entry name" value="DNA2/NAM7-like"/>
</dbReference>
<evidence type="ECO:0000256" key="3">
    <source>
        <dbReference type="ARBA" id="ARBA00022490"/>
    </source>
</evidence>
<dbReference type="GO" id="GO:0006310">
    <property type="term" value="P:DNA recombination"/>
    <property type="evidence" value="ECO:0007669"/>
    <property type="project" value="EnsemblFungi"/>
</dbReference>
<dbReference type="GO" id="GO:0005524">
    <property type="term" value="F:ATP binding"/>
    <property type="evidence" value="ECO:0007669"/>
    <property type="project" value="UniProtKB-KW"/>
</dbReference>
<dbReference type="Gene3D" id="6.10.140.1240">
    <property type="match status" value="1"/>
</dbReference>
<comment type="similarity">
    <text evidence="2">Belongs to the DNA2/NAM7 helicase family.</text>
</comment>
<evidence type="ECO:0000259" key="17">
    <source>
        <dbReference type="PROSITE" id="PS51997"/>
    </source>
</evidence>
<evidence type="ECO:0000256" key="15">
    <source>
        <dbReference type="PROSITE-ProRule" id="PRU01341"/>
    </source>
</evidence>
<dbReference type="GO" id="GO:0003723">
    <property type="term" value="F:RNA binding"/>
    <property type="evidence" value="ECO:0007669"/>
    <property type="project" value="InterPro"/>
</dbReference>
<keyword evidence="3" id="KW-0963">Cytoplasm</keyword>
<dbReference type="InterPro" id="IPR047187">
    <property type="entry name" value="SF1_C_Upf1"/>
</dbReference>
<dbReference type="SUPFAM" id="SSF57850">
    <property type="entry name" value="RING/U-box"/>
    <property type="match status" value="1"/>
</dbReference>
<evidence type="ECO:0000256" key="13">
    <source>
        <dbReference type="ARBA" id="ARBA00049390"/>
    </source>
</evidence>
<dbReference type="InterPro" id="IPR018999">
    <property type="entry name" value="UPF1_CH/ZBD"/>
</dbReference>
<evidence type="ECO:0000256" key="12">
    <source>
        <dbReference type="ARBA" id="ARBA00048432"/>
    </source>
</evidence>